<keyword evidence="9" id="KW-1185">Reference proteome</keyword>
<dbReference type="Proteomes" id="UP000076842">
    <property type="component" value="Unassembled WGS sequence"/>
</dbReference>
<dbReference type="GO" id="GO:0005524">
    <property type="term" value="F:ATP binding"/>
    <property type="evidence" value="ECO:0007669"/>
    <property type="project" value="UniProtKB-KW"/>
</dbReference>
<dbReference type="AlphaFoldDB" id="A0A165EB79"/>
<feature type="region of interest" description="Disordered" evidence="6">
    <location>
        <begin position="140"/>
        <end position="166"/>
    </location>
</feature>
<protein>
    <recommendedName>
        <fullName evidence="1">E2 ubiquitin-conjugating enzyme</fullName>
        <ecNumber evidence="1">2.3.2.23</ecNumber>
    </recommendedName>
</protein>
<dbReference type="PANTHER" id="PTHR24068">
    <property type="entry name" value="UBIQUITIN-CONJUGATING ENZYME E2"/>
    <property type="match status" value="1"/>
</dbReference>
<keyword evidence="2" id="KW-0808">Transferase</keyword>
<feature type="domain" description="UBC core" evidence="7">
    <location>
        <begin position="6"/>
        <end position="153"/>
    </location>
</feature>
<evidence type="ECO:0000256" key="1">
    <source>
        <dbReference type="ARBA" id="ARBA00012486"/>
    </source>
</evidence>
<dbReference type="InterPro" id="IPR000608">
    <property type="entry name" value="UBC"/>
</dbReference>
<evidence type="ECO:0000256" key="3">
    <source>
        <dbReference type="ARBA" id="ARBA00022741"/>
    </source>
</evidence>
<gene>
    <name evidence="8" type="ORF">CALCODRAFT_526690</name>
</gene>
<dbReference type="InterPro" id="IPR016135">
    <property type="entry name" value="UBQ-conjugating_enzyme/RWD"/>
</dbReference>
<proteinExistence type="predicted"/>
<dbReference type="STRING" id="1353952.A0A165EB79"/>
<dbReference type="FunFam" id="3.10.110.10:FF:000060">
    <property type="entry name" value="Ubiquitin conjugating enzyme (UbcB)"/>
    <property type="match status" value="1"/>
</dbReference>
<dbReference type="SMART" id="SM00212">
    <property type="entry name" value="UBCc"/>
    <property type="match status" value="1"/>
</dbReference>
<accession>A0A165EB79</accession>
<keyword evidence="4" id="KW-0833">Ubl conjugation pathway</keyword>
<keyword evidence="5" id="KW-0067">ATP-binding</keyword>
<evidence type="ECO:0000313" key="9">
    <source>
        <dbReference type="Proteomes" id="UP000076842"/>
    </source>
</evidence>
<feature type="compositionally biased region" description="Low complexity" evidence="6">
    <location>
        <begin position="181"/>
        <end position="194"/>
    </location>
</feature>
<dbReference type="EC" id="2.3.2.23" evidence="1"/>
<feature type="compositionally biased region" description="Low complexity" evidence="6">
    <location>
        <begin position="219"/>
        <end position="236"/>
    </location>
</feature>
<reference evidence="8 9" key="1">
    <citation type="journal article" date="2016" name="Mol. Biol. Evol.">
        <title>Comparative Genomics of Early-Diverging Mushroom-Forming Fungi Provides Insights into the Origins of Lignocellulose Decay Capabilities.</title>
        <authorList>
            <person name="Nagy L.G."/>
            <person name="Riley R."/>
            <person name="Tritt A."/>
            <person name="Adam C."/>
            <person name="Daum C."/>
            <person name="Floudas D."/>
            <person name="Sun H."/>
            <person name="Yadav J.S."/>
            <person name="Pangilinan J."/>
            <person name="Larsson K.H."/>
            <person name="Matsuura K."/>
            <person name="Barry K."/>
            <person name="Labutti K."/>
            <person name="Kuo R."/>
            <person name="Ohm R.A."/>
            <person name="Bhattacharya S.S."/>
            <person name="Shirouzu T."/>
            <person name="Yoshinaga Y."/>
            <person name="Martin F.M."/>
            <person name="Grigoriev I.V."/>
            <person name="Hibbett D.S."/>
        </authorList>
    </citation>
    <scope>NUCLEOTIDE SEQUENCE [LARGE SCALE GENOMIC DNA]</scope>
    <source>
        <strain evidence="8 9">HHB12733</strain>
    </source>
</reference>
<evidence type="ECO:0000256" key="6">
    <source>
        <dbReference type="SAM" id="MobiDB-lite"/>
    </source>
</evidence>
<name>A0A165EB79_9BASI</name>
<feature type="region of interest" description="Disordered" evidence="6">
    <location>
        <begin position="179"/>
        <end position="292"/>
    </location>
</feature>
<dbReference type="SUPFAM" id="SSF54495">
    <property type="entry name" value="UBC-like"/>
    <property type="match status" value="1"/>
</dbReference>
<evidence type="ECO:0000313" key="8">
    <source>
        <dbReference type="EMBL" id="KZT54475.1"/>
    </source>
</evidence>
<sequence>MAASNMTVKRISRELPHVSDPATGSIQLAPSDDSMFNWSATLPGPEGSPYEGGEFQLAIQLPPDYPFSAPKVSFKTRIYHMNVSDPGGQICIDILKSNWSAALSLYKVVLSISSLLTDPNPGDPLVPQIADLYRRNRKQHDATARTWTEQYARPKPKPAAAEASKPAASSIVNLIDAEPPVSSARTRSSRSAVTGRRRPPQTIDLSADEQPSASARTAIPPSSAENPIEIESSPEPGGTERSSSAQATIGRKRRRTHEDADEEENGRASRRRNHASSSRANGHADAEIIVLD</sequence>
<dbReference type="OrthoDB" id="7851174at2759"/>
<dbReference type="Gene3D" id="3.10.110.10">
    <property type="entry name" value="Ubiquitin Conjugating Enzyme"/>
    <property type="match status" value="1"/>
</dbReference>
<evidence type="ECO:0000256" key="4">
    <source>
        <dbReference type="ARBA" id="ARBA00022786"/>
    </source>
</evidence>
<evidence type="ECO:0000256" key="5">
    <source>
        <dbReference type="ARBA" id="ARBA00022840"/>
    </source>
</evidence>
<dbReference type="InParanoid" id="A0A165EB79"/>
<dbReference type="Pfam" id="PF00179">
    <property type="entry name" value="UQ_con"/>
    <property type="match status" value="1"/>
</dbReference>
<keyword evidence="3" id="KW-0547">Nucleotide-binding</keyword>
<dbReference type="GO" id="GO:0061631">
    <property type="term" value="F:ubiquitin conjugating enzyme activity"/>
    <property type="evidence" value="ECO:0007669"/>
    <property type="project" value="UniProtKB-EC"/>
</dbReference>
<organism evidence="8 9">
    <name type="scientific">Calocera cornea HHB12733</name>
    <dbReference type="NCBI Taxonomy" id="1353952"/>
    <lineage>
        <taxon>Eukaryota</taxon>
        <taxon>Fungi</taxon>
        <taxon>Dikarya</taxon>
        <taxon>Basidiomycota</taxon>
        <taxon>Agaricomycotina</taxon>
        <taxon>Dacrymycetes</taxon>
        <taxon>Dacrymycetales</taxon>
        <taxon>Dacrymycetaceae</taxon>
        <taxon>Calocera</taxon>
    </lineage>
</organism>
<dbReference type="PROSITE" id="PS50127">
    <property type="entry name" value="UBC_2"/>
    <property type="match status" value="1"/>
</dbReference>
<evidence type="ECO:0000256" key="2">
    <source>
        <dbReference type="ARBA" id="ARBA00022679"/>
    </source>
</evidence>
<evidence type="ECO:0000259" key="7">
    <source>
        <dbReference type="PROSITE" id="PS50127"/>
    </source>
</evidence>
<dbReference type="EMBL" id="KV424013">
    <property type="protein sequence ID" value="KZT54475.1"/>
    <property type="molecule type" value="Genomic_DNA"/>
</dbReference>